<feature type="region of interest" description="Disordered" evidence="1">
    <location>
        <begin position="133"/>
        <end position="183"/>
    </location>
</feature>
<evidence type="ECO:0000313" key="3">
    <source>
        <dbReference type="Proteomes" id="UP000758155"/>
    </source>
</evidence>
<feature type="compositionally biased region" description="Polar residues" evidence="1">
    <location>
        <begin position="423"/>
        <end position="432"/>
    </location>
</feature>
<feature type="compositionally biased region" description="Polar residues" evidence="1">
    <location>
        <begin position="484"/>
        <end position="507"/>
    </location>
</feature>
<proteinExistence type="predicted"/>
<feature type="compositionally biased region" description="Polar residues" evidence="1">
    <location>
        <begin position="314"/>
        <end position="326"/>
    </location>
</feature>
<dbReference type="EMBL" id="SWKV01000063">
    <property type="protein sequence ID" value="KAF3034922.1"/>
    <property type="molecule type" value="Genomic_DNA"/>
</dbReference>
<sequence length="610" mass="66135">MAANLPNGYATAGSDPNIMKLPVHVEGFIDLEILINIHKCLSESKFEDDRTLGGWVKANYLQEPVNLSEEKARPIRNPEGFVNLDKAYRRARTLTGKAQDKWPFLNKDWKKLSSTLIKNAILGDAAMGVVRPEASGGVRDTPMSNGLNGHRDNNSQTPRSQASLSANNLSRHQAREMKSPQPTDRFLHQQAIELKAHRQDYSPTSKANIMIGTPSLDGTANGTPSSVDGPRDAGSGKVRGPDGRYVNKDNPTPPERKKPNIKYVKKSRTRATLGAESEEIAESSNEEVGKFEEASRTIYNGSCKADETGLIPISPQSERAASQDSSEPPVRGPSAAAATYEFPVSAILAAEAEAVPSNLDRLPTGYYAHKKRKSESGIQRGGSKRARGSRGGVLGRPRKSETLLDRAKLEPEEVENMEVEELTPQSTPQPETSASAPARRSSRKSAASALESSTPWDPTGDVLFSGTSQKKQARRETDAPVNGTARTSDSVKSFTPSSINQKSTSVAKQAVNGGPPTAQAKSTTAQARAEKATASTKRVSFSPETYAEPSNMEFFARITTAAGVQEVPLLEEDLTHEVDLVKKYAQWLDDGKDLVSFKTFKDISKFSRTG</sequence>
<accession>A0A9P5BXP6</accession>
<evidence type="ECO:0000256" key="1">
    <source>
        <dbReference type="SAM" id="MobiDB-lite"/>
    </source>
</evidence>
<feature type="compositionally biased region" description="Basic and acidic residues" evidence="1">
    <location>
        <begin position="398"/>
        <end position="411"/>
    </location>
</feature>
<gene>
    <name evidence="2" type="ORF">E8E12_006363</name>
</gene>
<feature type="region of interest" description="Disordered" evidence="1">
    <location>
        <begin position="197"/>
        <end position="292"/>
    </location>
</feature>
<feature type="compositionally biased region" description="Polar residues" evidence="1">
    <location>
        <begin position="154"/>
        <end position="171"/>
    </location>
</feature>
<feature type="compositionally biased region" description="Acidic residues" evidence="1">
    <location>
        <begin position="412"/>
        <end position="421"/>
    </location>
</feature>
<feature type="region of interest" description="Disordered" evidence="1">
    <location>
        <begin position="306"/>
        <end position="336"/>
    </location>
</feature>
<keyword evidence="3" id="KW-1185">Reference proteome</keyword>
<feature type="compositionally biased region" description="Polar residues" evidence="1">
    <location>
        <begin position="216"/>
        <end position="226"/>
    </location>
</feature>
<dbReference type="OrthoDB" id="3786824at2759"/>
<feature type="compositionally biased region" description="Acidic residues" evidence="1">
    <location>
        <begin position="276"/>
        <end position="285"/>
    </location>
</feature>
<evidence type="ECO:0000313" key="2">
    <source>
        <dbReference type="EMBL" id="KAF3034922.1"/>
    </source>
</evidence>
<organism evidence="2 3">
    <name type="scientific">Didymella heteroderae</name>
    <dbReference type="NCBI Taxonomy" id="1769908"/>
    <lineage>
        <taxon>Eukaryota</taxon>
        <taxon>Fungi</taxon>
        <taxon>Dikarya</taxon>
        <taxon>Ascomycota</taxon>
        <taxon>Pezizomycotina</taxon>
        <taxon>Dothideomycetes</taxon>
        <taxon>Pleosporomycetidae</taxon>
        <taxon>Pleosporales</taxon>
        <taxon>Pleosporineae</taxon>
        <taxon>Didymellaceae</taxon>
        <taxon>Didymella</taxon>
    </lineage>
</organism>
<name>A0A9P5BXP6_9PLEO</name>
<protein>
    <submittedName>
        <fullName evidence="2">Uncharacterized protein</fullName>
    </submittedName>
</protein>
<feature type="compositionally biased region" description="Basic residues" evidence="1">
    <location>
        <begin position="259"/>
        <end position="269"/>
    </location>
</feature>
<reference evidence="2" key="1">
    <citation type="submission" date="2019-04" db="EMBL/GenBank/DDBJ databases">
        <title>Sequencing of skin fungus with MAO and IRED activity.</title>
        <authorList>
            <person name="Marsaioli A.J."/>
            <person name="Bonatto J.M.C."/>
            <person name="Reis Junior O."/>
        </authorList>
    </citation>
    <scope>NUCLEOTIDE SEQUENCE</scope>
    <source>
        <strain evidence="2">28M1</strain>
    </source>
</reference>
<feature type="compositionally biased region" description="Low complexity" evidence="1">
    <location>
        <begin position="433"/>
        <end position="453"/>
    </location>
</feature>
<dbReference type="Proteomes" id="UP000758155">
    <property type="component" value="Unassembled WGS sequence"/>
</dbReference>
<comment type="caution">
    <text evidence="2">The sequence shown here is derived from an EMBL/GenBank/DDBJ whole genome shotgun (WGS) entry which is preliminary data.</text>
</comment>
<dbReference type="AlphaFoldDB" id="A0A9P5BXP6"/>
<feature type="region of interest" description="Disordered" evidence="1">
    <location>
        <begin position="352"/>
        <end position="536"/>
    </location>
</feature>